<name>A0A8J3W4A7_9ACTN</name>
<feature type="transmembrane region" description="Helical" evidence="5">
    <location>
        <begin position="204"/>
        <end position="222"/>
    </location>
</feature>
<dbReference type="GO" id="GO:0016020">
    <property type="term" value="C:membrane"/>
    <property type="evidence" value="ECO:0007669"/>
    <property type="project" value="UniProtKB-SubCell"/>
</dbReference>
<feature type="transmembrane region" description="Helical" evidence="5">
    <location>
        <begin position="349"/>
        <end position="371"/>
    </location>
</feature>
<feature type="transmembrane region" description="Helical" evidence="5">
    <location>
        <begin position="229"/>
        <end position="245"/>
    </location>
</feature>
<feature type="transmembrane region" description="Helical" evidence="5">
    <location>
        <begin position="37"/>
        <end position="59"/>
    </location>
</feature>
<gene>
    <name evidence="7" type="ORF">Plo01_26630</name>
</gene>
<evidence type="ECO:0000259" key="6">
    <source>
        <dbReference type="Pfam" id="PF04932"/>
    </source>
</evidence>
<feature type="transmembrane region" description="Helical" evidence="5">
    <location>
        <begin position="275"/>
        <end position="295"/>
    </location>
</feature>
<proteinExistence type="predicted"/>
<protein>
    <recommendedName>
        <fullName evidence="6">O-antigen ligase-related domain-containing protein</fullName>
    </recommendedName>
</protein>
<feature type="transmembrane region" description="Helical" evidence="5">
    <location>
        <begin position="71"/>
        <end position="88"/>
    </location>
</feature>
<evidence type="ECO:0000256" key="2">
    <source>
        <dbReference type="ARBA" id="ARBA00022692"/>
    </source>
</evidence>
<feature type="transmembrane region" description="Helical" evidence="5">
    <location>
        <begin position="383"/>
        <end position="401"/>
    </location>
</feature>
<feature type="transmembrane region" description="Helical" evidence="5">
    <location>
        <begin position="127"/>
        <end position="148"/>
    </location>
</feature>
<evidence type="ECO:0000313" key="7">
    <source>
        <dbReference type="EMBL" id="GIH76234.1"/>
    </source>
</evidence>
<dbReference type="AlphaFoldDB" id="A0A8J3W4A7"/>
<evidence type="ECO:0000313" key="8">
    <source>
        <dbReference type="Proteomes" id="UP000616724"/>
    </source>
</evidence>
<evidence type="ECO:0000256" key="4">
    <source>
        <dbReference type="ARBA" id="ARBA00023136"/>
    </source>
</evidence>
<sequence length="433" mass="47169">MASMVQHRSRHRSRIADTTARELPIWPLRAMFLFYPLWWVLGLAPFAGLIFGLPMVANLVRRGRVAVPRGFGIWLLFLLAMIVAGTQLDSVPRVVGLVFRLASYASATVIFVYVYNCSSRRLPVGTAVGFLVAFWIWVVIGGYLGVLFPEGSITTPMEKVMPASIASNELVGELIHPKFAEVQHPWGAAEPFVRPSAPFPYTNAWGSHYALLLPLVLLFMRIQGTIRQGVLLGLLATASLVPAFATLNRGMLLAVAFALAYAALRYAAKGHLAGLVAMVAAGVVGVTVAYLTGVADGITSRTSVSGSNDDRVGIYLEAFQRTLESPILGYGAPRPSATIGVSVGTQGQFWNIMFSFGFPALLLFTLFLAGLAWRTRKLPLELVWLHVVPVMAVFMMFYYGLDSTQLVVIFMAAALGLRQLRDLRNPAPPEVKA</sequence>
<organism evidence="7 8">
    <name type="scientific">Planobispora longispora</name>
    <dbReference type="NCBI Taxonomy" id="28887"/>
    <lineage>
        <taxon>Bacteria</taxon>
        <taxon>Bacillati</taxon>
        <taxon>Actinomycetota</taxon>
        <taxon>Actinomycetes</taxon>
        <taxon>Streptosporangiales</taxon>
        <taxon>Streptosporangiaceae</taxon>
        <taxon>Planobispora</taxon>
    </lineage>
</organism>
<keyword evidence="4 5" id="KW-0472">Membrane</keyword>
<comment type="subcellular location">
    <subcellularLocation>
        <location evidence="1">Membrane</location>
        <topology evidence="1">Multi-pass membrane protein</topology>
    </subcellularLocation>
</comment>
<keyword evidence="8" id="KW-1185">Reference proteome</keyword>
<dbReference type="InterPro" id="IPR007016">
    <property type="entry name" value="O-antigen_ligase-rel_domated"/>
</dbReference>
<dbReference type="Pfam" id="PF04932">
    <property type="entry name" value="Wzy_C"/>
    <property type="match status" value="1"/>
</dbReference>
<dbReference type="Proteomes" id="UP000616724">
    <property type="component" value="Unassembled WGS sequence"/>
</dbReference>
<accession>A0A8J3W4A7</accession>
<evidence type="ECO:0000256" key="1">
    <source>
        <dbReference type="ARBA" id="ARBA00004141"/>
    </source>
</evidence>
<feature type="transmembrane region" description="Helical" evidence="5">
    <location>
        <begin position="251"/>
        <end position="268"/>
    </location>
</feature>
<reference evidence="7 8" key="1">
    <citation type="submission" date="2021-01" db="EMBL/GenBank/DDBJ databases">
        <title>Whole genome shotgun sequence of Planobispora longispora NBRC 13918.</title>
        <authorList>
            <person name="Komaki H."/>
            <person name="Tamura T."/>
        </authorList>
    </citation>
    <scope>NUCLEOTIDE SEQUENCE [LARGE SCALE GENOMIC DNA]</scope>
    <source>
        <strain evidence="7 8">NBRC 13918</strain>
    </source>
</reference>
<feature type="transmembrane region" description="Helical" evidence="5">
    <location>
        <begin position="94"/>
        <end position="115"/>
    </location>
</feature>
<dbReference type="EMBL" id="BOOH01000019">
    <property type="protein sequence ID" value="GIH76234.1"/>
    <property type="molecule type" value="Genomic_DNA"/>
</dbReference>
<evidence type="ECO:0000256" key="3">
    <source>
        <dbReference type="ARBA" id="ARBA00022989"/>
    </source>
</evidence>
<keyword evidence="2 5" id="KW-0812">Transmembrane</keyword>
<comment type="caution">
    <text evidence="7">The sequence shown here is derived from an EMBL/GenBank/DDBJ whole genome shotgun (WGS) entry which is preliminary data.</text>
</comment>
<keyword evidence="3 5" id="KW-1133">Transmembrane helix</keyword>
<feature type="domain" description="O-antigen ligase-related" evidence="6">
    <location>
        <begin position="238"/>
        <end position="364"/>
    </location>
</feature>
<evidence type="ECO:0000256" key="5">
    <source>
        <dbReference type="SAM" id="Phobius"/>
    </source>
</evidence>